<feature type="binding site" evidence="7">
    <location>
        <position position="67"/>
    </location>
    <ligand>
        <name>Zn(2+)</name>
        <dbReference type="ChEBI" id="CHEBI:29105"/>
        <label>1</label>
    </ligand>
</feature>
<feature type="binding site" evidence="7">
    <location>
        <position position="107"/>
    </location>
    <ligand>
        <name>Zn(2+)</name>
        <dbReference type="ChEBI" id="CHEBI:29105"/>
        <label>1</label>
    </ligand>
</feature>
<accession>A0A4R3MK51</accession>
<comment type="catalytic activity">
    <reaction evidence="7">
        <text>Endonucleolytic cleavage to 5'-phosphooligonucleotide end-products.</text>
        <dbReference type="EC" id="3.1.21.2"/>
    </reaction>
</comment>
<protein>
    <recommendedName>
        <fullName evidence="7">Probable endonuclease 4</fullName>
        <ecNumber evidence="7">3.1.21.2</ecNumber>
    </recommendedName>
    <alternativeName>
        <fullName evidence="7">Endodeoxyribonuclease IV</fullName>
    </alternativeName>
    <alternativeName>
        <fullName evidence="7">Endonuclease IV</fullName>
    </alternativeName>
</protein>
<feature type="binding site" evidence="7">
    <location>
        <position position="226"/>
    </location>
    <ligand>
        <name>Zn(2+)</name>
        <dbReference type="ChEBI" id="CHEBI:29105"/>
        <label>3</label>
    </ligand>
</feature>
<comment type="cofactor">
    <cofactor evidence="7">
        <name>Zn(2+)</name>
        <dbReference type="ChEBI" id="CHEBI:29105"/>
    </cofactor>
    <text evidence="7">Binds 3 Zn(2+) ions.</text>
</comment>
<keyword evidence="4 7" id="KW-0378">Hydrolase</keyword>
<dbReference type="PROSITE" id="PS00731">
    <property type="entry name" value="AP_NUCLEASE_F2_3"/>
    <property type="match status" value="1"/>
</dbReference>
<feature type="binding site" evidence="7">
    <location>
        <position position="224"/>
    </location>
    <ligand>
        <name>Zn(2+)</name>
        <dbReference type="ChEBI" id="CHEBI:29105"/>
        <label>3</label>
    </ligand>
</feature>
<sequence length="288" mass="32164">MIKIGSHVSISGGLIKAAQEALSYDSNTFMVYTGAPQNTKRKDITDLKIQEGHAFMKSHNLSDIVVHAPYIVNLASYQDDIFELAIRFLGEEIERTTALGANYIVVHPGSYTKKDLDYGIDRIAEGLNNVLDTTTKPYVLLETMSGKGSEVGFRFEQLERIISKVTHNDKIGVCFDTCHTHDSGYDIVNDFDGVINEFDKIIGLEKLKVFHLNGSLNPIGAKKDRHANIGADGNNPKGKDYIGFDAIYNIVHHEVAKDKPLILETPWISKTQNLYKEEIHLLRGDTNE</sequence>
<dbReference type="AlphaFoldDB" id="A0A4R3MK51"/>
<feature type="binding site" evidence="7">
    <location>
        <position position="142"/>
    </location>
    <ligand>
        <name>Zn(2+)</name>
        <dbReference type="ChEBI" id="CHEBI:29105"/>
        <label>1</label>
    </ligand>
</feature>
<dbReference type="GO" id="GO:0003906">
    <property type="term" value="F:DNA-(apurinic or apyrimidinic site) endonuclease activity"/>
    <property type="evidence" value="ECO:0007669"/>
    <property type="project" value="TreeGrafter"/>
</dbReference>
<comment type="function">
    <text evidence="7">Endonuclease IV plays a role in DNA repair. It cleaves phosphodiester bonds at apurinic or apyrimidinic (AP) sites, generating a 3'-hydroxyl group and a 5'-terminal sugar phosphate.</text>
</comment>
<keyword evidence="2 7" id="KW-0479">Metal-binding</keyword>
<feature type="domain" description="Xylose isomerase-like TIM barrel" evidence="8">
    <location>
        <begin position="20"/>
        <end position="283"/>
    </location>
</feature>
<keyword evidence="10" id="KW-1185">Reference proteome</keyword>
<feature type="binding site" evidence="7">
    <location>
        <position position="142"/>
    </location>
    <ligand>
        <name>Zn(2+)</name>
        <dbReference type="ChEBI" id="CHEBI:29105"/>
        <label>2</label>
    </ligand>
</feature>
<dbReference type="InterPro" id="IPR018246">
    <property type="entry name" value="AP_endonuc_F2_Zn_BS"/>
</dbReference>
<dbReference type="HAMAP" id="MF_00152">
    <property type="entry name" value="Nfo"/>
    <property type="match status" value="1"/>
</dbReference>
<feature type="binding site" evidence="7">
    <location>
        <position position="179"/>
    </location>
    <ligand>
        <name>Zn(2+)</name>
        <dbReference type="ChEBI" id="CHEBI:29105"/>
        <label>3</label>
    </ligand>
</feature>
<dbReference type="PANTHER" id="PTHR21445">
    <property type="entry name" value="ENDONUCLEASE IV ENDODEOXYRIBONUCLEASE IV"/>
    <property type="match status" value="1"/>
</dbReference>
<dbReference type="Gene3D" id="3.20.20.150">
    <property type="entry name" value="Divalent-metal-dependent TIM barrel enzymes"/>
    <property type="match status" value="1"/>
</dbReference>
<organism evidence="9 10">
    <name type="scientific">Natranaerovirga pectinivora</name>
    <dbReference type="NCBI Taxonomy" id="682400"/>
    <lineage>
        <taxon>Bacteria</taxon>
        <taxon>Bacillati</taxon>
        <taxon>Bacillota</taxon>
        <taxon>Clostridia</taxon>
        <taxon>Lachnospirales</taxon>
        <taxon>Natranaerovirgaceae</taxon>
        <taxon>Natranaerovirga</taxon>
    </lineage>
</organism>
<feature type="binding site" evidence="7">
    <location>
        <position position="211"/>
    </location>
    <ligand>
        <name>Zn(2+)</name>
        <dbReference type="ChEBI" id="CHEBI:29105"/>
        <label>2</label>
    </ligand>
</feature>
<keyword evidence="7 9" id="KW-0255">Endonuclease</keyword>
<feature type="binding site" evidence="7">
    <location>
        <position position="264"/>
    </location>
    <ligand>
        <name>Zn(2+)</name>
        <dbReference type="ChEBI" id="CHEBI:29105"/>
        <label>2</label>
    </ligand>
</feature>
<dbReference type="GO" id="GO:0008270">
    <property type="term" value="F:zinc ion binding"/>
    <property type="evidence" value="ECO:0007669"/>
    <property type="project" value="UniProtKB-UniRule"/>
</dbReference>
<dbReference type="GO" id="GO:0008833">
    <property type="term" value="F:deoxyribonuclease IV (phage-T4-induced) activity"/>
    <property type="evidence" value="ECO:0007669"/>
    <property type="project" value="UniProtKB-UniRule"/>
</dbReference>
<dbReference type="NCBIfam" id="NF002196">
    <property type="entry name" value="PRK01060.1-1"/>
    <property type="match status" value="1"/>
</dbReference>
<keyword evidence="6 7" id="KW-0234">DNA repair</keyword>
<dbReference type="NCBIfam" id="TIGR00587">
    <property type="entry name" value="nfo"/>
    <property type="match status" value="1"/>
</dbReference>
<dbReference type="InterPro" id="IPR036237">
    <property type="entry name" value="Xyl_isomerase-like_sf"/>
</dbReference>
<dbReference type="PROSITE" id="PS51432">
    <property type="entry name" value="AP_NUCLEASE_F2_4"/>
    <property type="match status" value="1"/>
</dbReference>
<evidence type="ECO:0000256" key="4">
    <source>
        <dbReference type="ARBA" id="ARBA00022801"/>
    </source>
</evidence>
<evidence type="ECO:0000256" key="3">
    <source>
        <dbReference type="ARBA" id="ARBA00022763"/>
    </source>
</evidence>
<gene>
    <name evidence="7" type="primary">nfo</name>
    <name evidence="9" type="ORF">EDC18_107173</name>
</gene>
<dbReference type="GO" id="GO:0003677">
    <property type="term" value="F:DNA binding"/>
    <property type="evidence" value="ECO:0007669"/>
    <property type="project" value="InterPro"/>
</dbReference>
<evidence type="ECO:0000256" key="2">
    <source>
        <dbReference type="ARBA" id="ARBA00022723"/>
    </source>
</evidence>
<dbReference type="SUPFAM" id="SSF51658">
    <property type="entry name" value="Xylose isomerase-like"/>
    <property type="match status" value="1"/>
</dbReference>
<dbReference type="GO" id="GO:0008081">
    <property type="term" value="F:phosphoric diester hydrolase activity"/>
    <property type="evidence" value="ECO:0007669"/>
    <property type="project" value="TreeGrafter"/>
</dbReference>
<comment type="similarity">
    <text evidence="1 7">Belongs to the AP endonuclease 2 family.</text>
</comment>
<dbReference type="PANTHER" id="PTHR21445:SF0">
    <property type="entry name" value="APURINIC-APYRIMIDINIC ENDONUCLEASE"/>
    <property type="match status" value="1"/>
</dbReference>
<dbReference type="PROSITE" id="PS00730">
    <property type="entry name" value="AP_NUCLEASE_F2_2"/>
    <property type="match status" value="1"/>
</dbReference>
<feature type="binding site" evidence="7">
    <location>
        <position position="176"/>
    </location>
    <ligand>
        <name>Zn(2+)</name>
        <dbReference type="ChEBI" id="CHEBI:29105"/>
        <label>2</label>
    </ligand>
</feature>
<dbReference type="EMBL" id="SMAL01000007">
    <property type="protein sequence ID" value="TCT14104.1"/>
    <property type="molecule type" value="Genomic_DNA"/>
</dbReference>
<dbReference type="SMART" id="SM00518">
    <property type="entry name" value="AP2Ec"/>
    <property type="match status" value="1"/>
</dbReference>
<evidence type="ECO:0000313" key="9">
    <source>
        <dbReference type="EMBL" id="TCT14104.1"/>
    </source>
</evidence>
<evidence type="ECO:0000256" key="6">
    <source>
        <dbReference type="ARBA" id="ARBA00023204"/>
    </source>
</evidence>
<proteinExistence type="inferred from homology"/>
<keyword evidence="7" id="KW-0540">Nuclease</keyword>
<dbReference type="GO" id="GO:0006284">
    <property type="term" value="P:base-excision repair"/>
    <property type="evidence" value="ECO:0007669"/>
    <property type="project" value="TreeGrafter"/>
</dbReference>
<dbReference type="OrthoDB" id="9805666at2"/>
<evidence type="ECO:0000259" key="8">
    <source>
        <dbReference type="Pfam" id="PF01261"/>
    </source>
</evidence>
<dbReference type="InterPro" id="IPR013022">
    <property type="entry name" value="Xyl_isomerase-like_TIM-brl"/>
</dbReference>
<reference evidence="9 10" key="1">
    <citation type="submission" date="2019-03" db="EMBL/GenBank/DDBJ databases">
        <title>Genomic Encyclopedia of Type Strains, Phase IV (KMG-IV): sequencing the most valuable type-strain genomes for metagenomic binning, comparative biology and taxonomic classification.</title>
        <authorList>
            <person name="Goeker M."/>
        </authorList>
    </citation>
    <scope>NUCLEOTIDE SEQUENCE [LARGE SCALE GENOMIC DNA]</scope>
    <source>
        <strain evidence="9 10">DSM 24629</strain>
    </source>
</reference>
<dbReference type="Proteomes" id="UP000294902">
    <property type="component" value="Unassembled WGS sequence"/>
</dbReference>
<dbReference type="FunFam" id="3.20.20.150:FF:000001">
    <property type="entry name" value="Probable endonuclease 4"/>
    <property type="match status" value="1"/>
</dbReference>
<keyword evidence="3 7" id="KW-0227">DNA damage</keyword>
<evidence type="ECO:0000256" key="7">
    <source>
        <dbReference type="HAMAP-Rule" id="MF_00152"/>
    </source>
</evidence>
<evidence type="ECO:0000256" key="1">
    <source>
        <dbReference type="ARBA" id="ARBA00005340"/>
    </source>
</evidence>
<evidence type="ECO:0000313" key="10">
    <source>
        <dbReference type="Proteomes" id="UP000294902"/>
    </source>
</evidence>
<dbReference type="CDD" id="cd00019">
    <property type="entry name" value="AP2Ec"/>
    <property type="match status" value="1"/>
</dbReference>
<name>A0A4R3MK51_9FIRM</name>
<dbReference type="Pfam" id="PF01261">
    <property type="entry name" value="AP_endonuc_2"/>
    <property type="match status" value="1"/>
</dbReference>
<keyword evidence="5 7" id="KW-0862">Zinc</keyword>
<evidence type="ECO:0000256" key="5">
    <source>
        <dbReference type="ARBA" id="ARBA00022833"/>
    </source>
</evidence>
<dbReference type="EC" id="3.1.21.2" evidence="7"/>
<dbReference type="RefSeq" id="WP_132253087.1">
    <property type="nucleotide sequence ID" value="NZ_SMAL01000007.1"/>
</dbReference>
<comment type="caution">
    <text evidence="9">The sequence shown here is derived from an EMBL/GenBank/DDBJ whole genome shotgun (WGS) entry which is preliminary data.</text>
</comment>
<dbReference type="InterPro" id="IPR001719">
    <property type="entry name" value="AP_endonuc_2"/>
</dbReference>